<dbReference type="SUPFAM" id="SSF53300">
    <property type="entry name" value="vWA-like"/>
    <property type="match status" value="1"/>
</dbReference>
<feature type="transmembrane region" description="Helical" evidence="1">
    <location>
        <begin position="6"/>
        <end position="25"/>
    </location>
</feature>
<evidence type="ECO:0008006" key="6">
    <source>
        <dbReference type="Google" id="ProtNLM"/>
    </source>
</evidence>
<dbReference type="AlphaFoldDB" id="A0A5C5Y1T0"/>
<dbReference type="Gene3D" id="2.60.40.10">
    <property type="entry name" value="Immunoglobulins"/>
    <property type="match status" value="1"/>
</dbReference>
<feature type="domain" description="Aerotolerance regulator N-terminal" evidence="2">
    <location>
        <begin position="1"/>
        <end position="76"/>
    </location>
</feature>
<proteinExistence type="predicted"/>
<comment type="caution">
    <text evidence="4">The sequence shown here is derived from an EMBL/GenBank/DDBJ whole genome shotgun (WGS) entry which is preliminary data.</text>
</comment>
<keyword evidence="5" id="KW-1185">Reference proteome</keyword>
<evidence type="ECO:0000313" key="4">
    <source>
        <dbReference type="EMBL" id="TWT69557.1"/>
    </source>
</evidence>
<dbReference type="NCBIfam" id="TIGR02226">
    <property type="entry name" value="two_anch"/>
    <property type="match status" value="1"/>
</dbReference>
<organism evidence="4 5">
    <name type="scientific">Crateriforma conspicua</name>
    <dbReference type="NCBI Taxonomy" id="2527996"/>
    <lineage>
        <taxon>Bacteria</taxon>
        <taxon>Pseudomonadati</taxon>
        <taxon>Planctomycetota</taxon>
        <taxon>Planctomycetia</taxon>
        <taxon>Planctomycetales</taxon>
        <taxon>Planctomycetaceae</taxon>
        <taxon>Crateriforma</taxon>
    </lineage>
</organism>
<dbReference type="Pfam" id="PF07584">
    <property type="entry name" value="BatA"/>
    <property type="match status" value="1"/>
</dbReference>
<dbReference type="Gene3D" id="3.40.50.410">
    <property type="entry name" value="von Willebrand factor, type A domain"/>
    <property type="match status" value="1"/>
</dbReference>
<evidence type="ECO:0000313" key="5">
    <source>
        <dbReference type="Proteomes" id="UP000317238"/>
    </source>
</evidence>
<reference evidence="4 5" key="1">
    <citation type="submission" date="2019-02" db="EMBL/GenBank/DDBJ databases">
        <title>Deep-cultivation of Planctomycetes and their phenomic and genomic characterization uncovers novel biology.</title>
        <authorList>
            <person name="Wiegand S."/>
            <person name="Jogler M."/>
            <person name="Boedeker C."/>
            <person name="Pinto D."/>
            <person name="Vollmers J."/>
            <person name="Rivas-Marin E."/>
            <person name="Kohn T."/>
            <person name="Peeters S.H."/>
            <person name="Heuer A."/>
            <person name="Rast P."/>
            <person name="Oberbeckmann S."/>
            <person name="Bunk B."/>
            <person name="Jeske O."/>
            <person name="Meyerdierks A."/>
            <person name="Storesund J.E."/>
            <person name="Kallscheuer N."/>
            <person name="Luecker S."/>
            <person name="Lage O.M."/>
            <person name="Pohl T."/>
            <person name="Merkel B.J."/>
            <person name="Hornburger P."/>
            <person name="Mueller R.-W."/>
            <person name="Bruemmer F."/>
            <person name="Labrenz M."/>
            <person name="Spormann A.M."/>
            <person name="Op Den Camp H."/>
            <person name="Overmann J."/>
            <person name="Amann R."/>
            <person name="Jetten M.S.M."/>
            <person name="Mascher T."/>
            <person name="Medema M.H."/>
            <person name="Devos D.P."/>
            <person name="Kaster A.-K."/>
            <person name="Ovreas L."/>
            <person name="Rohde M."/>
            <person name="Galperin M.Y."/>
            <person name="Jogler C."/>
        </authorList>
    </citation>
    <scope>NUCLEOTIDE SEQUENCE [LARGE SCALE GENOMIC DNA]</scope>
    <source>
        <strain evidence="4 5">Pan14r</strain>
    </source>
</reference>
<evidence type="ECO:0000256" key="1">
    <source>
        <dbReference type="SAM" id="Phobius"/>
    </source>
</evidence>
<name>A0A5C5Y1T0_9PLAN</name>
<dbReference type="InterPro" id="IPR024163">
    <property type="entry name" value="Aerotolerance_reg_N"/>
</dbReference>
<dbReference type="Pfam" id="PF13519">
    <property type="entry name" value="VWA_2"/>
    <property type="match status" value="1"/>
</dbReference>
<dbReference type="Proteomes" id="UP000317238">
    <property type="component" value="Unassembled WGS sequence"/>
</dbReference>
<dbReference type="PANTHER" id="PTHR37464">
    <property type="entry name" value="BLL2463 PROTEIN"/>
    <property type="match status" value="1"/>
</dbReference>
<feature type="transmembrane region" description="Helical" evidence="1">
    <location>
        <begin position="56"/>
        <end position="78"/>
    </location>
</feature>
<keyword evidence="1" id="KW-1133">Transmembrane helix</keyword>
<accession>A0A5C5Y1T0</accession>
<dbReference type="PANTHER" id="PTHR37464:SF1">
    <property type="entry name" value="BLL2463 PROTEIN"/>
    <property type="match status" value="1"/>
</dbReference>
<dbReference type="RefSeq" id="WP_146438929.1">
    <property type="nucleotide sequence ID" value="NZ_SJPL01000001.1"/>
</dbReference>
<dbReference type="OrthoDB" id="7052926at2"/>
<dbReference type="InterPro" id="IPR013783">
    <property type="entry name" value="Ig-like_fold"/>
</dbReference>
<dbReference type="EMBL" id="SJPL01000001">
    <property type="protein sequence ID" value="TWT69557.1"/>
    <property type="molecule type" value="Genomic_DNA"/>
</dbReference>
<protein>
    <recommendedName>
        <fullName evidence="6">VWFA domain-containing protein</fullName>
    </recommendedName>
</protein>
<evidence type="ECO:0000259" key="3">
    <source>
        <dbReference type="Pfam" id="PF13519"/>
    </source>
</evidence>
<keyword evidence="1" id="KW-0472">Membrane</keyword>
<evidence type="ECO:0000259" key="2">
    <source>
        <dbReference type="Pfam" id="PF07584"/>
    </source>
</evidence>
<keyword evidence="1" id="KW-0812">Transmembrane</keyword>
<dbReference type="InterPro" id="IPR002035">
    <property type="entry name" value="VWF_A"/>
</dbReference>
<feature type="domain" description="VWFA" evidence="3">
    <location>
        <begin position="92"/>
        <end position="196"/>
    </location>
</feature>
<dbReference type="InterPro" id="IPR036465">
    <property type="entry name" value="vWFA_dom_sf"/>
</dbReference>
<sequence length="788" mass="85413">MTFINALLAWGALAFTIPLAIHLFFRHRFRTIDWGSMWLLDSVIQQNRRRLRWTNWLLLLLRCLIPILLAAAMARPLLHALRVAPGQLAQTLVLVLDDSQSMNAVDDDGVSRFQKARNQAFELVSDLTRNDEVILLQSGDLTAPPSIIAPIAAADQLRQLAPGTGPYTLGDALDAAVSALRFASNPHHRIVVISDFQDGVVPTDIAPQLESIARRIDDSAMAANISLLSVADDGEDPGNVSIDSIRLESPIAIAGHRTTAAATIRNASDLPVSGAALRWRIDGKVAASGSINVPARAETTVRLNFSPDQVGRRLVTATIDLKDALANDNRREFALDVTRSIRVALVDGSPSGEALTRMSDFLFLALQPNIVSDDASSDPSNRFEVSRWTPGQLVRSSPASRPDVIILVNVAIDEPARQVIAQHLAVGGSLVIFDGPRTAPDQYNRPLTENQDNIVRLPAALGPRIESTTDAPRQIAETDQTFSAWSGITGDQDRVWKDIEVANYRSLTLRPAGPAARTLIRLDDDTVIATIGKPILDRSDGDKDASSPSGFNGRIVQFGLAPHPSDWNLPLRPWFVPLMQQLVLELAGQNNTANLLTGQPLVVPLPNWLDGADASSESNNARPRTFRIVAPHGDTVAEKTIDAGRSTSGSEIVLRASTRTAGRYELTVSNVTGEAGTDDANGATNTSPDRVIQWHLAQLPLEESNLRSVSPERLESAVQPFDGRVFSSIQALQDDERLQTEGREVWRPICIALLLCLVLEIALLARLNPGTSTARPVAPKTNVEGMVS</sequence>
<gene>
    <name evidence="4" type="ORF">Pan14r_18450</name>
</gene>
<dbReference type="InterPro" id="IPR011933">
    <property type="entry name" value="Double_TM_dom"/>
</dbReference>